<dbReference type="RefSeq" id="WP_377124765.1">
    <property type="nucleotide sequence ID" value="NZ_JBHRSD010000022.1"/>
</dbReference>
<evidence type="ECO:0000256" key="4">
    <source>
        <dbReference type="ARBA" id="ARBA00007553"/>
    </source>
</evidence>
<evidence type="ECO:0000256" key="7">
    <source>
        <dbReference type="ARBA" id="ARBA00022723"/>
    </source>
</evidence>
<comment type="similarity">
    <text evidence="4">Belongs to the N-acetylmuramoyl-L-alanine amidase 2 family.</text>
</comment>
<organism evidence="14 15">
    <name type="scientific">Pseudoalteromonas fenneropenaei</name>
    <dbReference type="NCBI Taxonomy" id="1737459"/>
    <lineage>
        <taxon>Bacteria</taxon>
        <taxon>Pseudomonadati</taxon>
        <taxon>Pseudomonadota</taxon>
        <taxon>Gammaproteobacteria</taxon>
        <taxon>Alteromonadales</taxon>
        <taxon>Pseudoalteromonadaceae</taxon>
        <taxon>Pseudoalteromonas</taxon>
    </lineage>
</organism>
<evidence type="ECO:0000256" key="5">
    <source>
        <dbReference type="ARBA" id="ARBA00011901"/>
    </source>
</evidence>
<evidence type="ECO:0000313" key="14">
    <source>
        <dbReference type="EMBL" id="MFC3033358.1"/>
    </source>
</evidence>
<keyword evidence="10" id="KW-0961">Cell wall biogenesis/degradation</keyword>
<evidence type="ECO:0000256" key="8">
    <source>
        <dbReference type="ARBA" id="ARBA00022801"/>
    </source>
</evidence>
<name>A0ABV7CL69_9GAMM</name>
<evidence type="ECO:0000256" key="3">
    <source>
        <dbReference type="ARBA" id="ARBA00004496"/>
    </source>
</evidence>
<keyword evidence="6" id="KW-0963">Cytoplasm</keyword>
<dbReference type="GO" id="GO:0008745">
    <property type="term" value="F:N-acetylmuramoyl-L-alanine amidase activity"/>
    <property type="evidence" value="ECO:0007669"/>
    <property type="project" value="UniProtKB-EC"/>
</dbReference>
<dbReference type="InterPro" id="IPR036505">
    <property type="entry name" value="Amidase/PGRP_sf"/>
</dbReference>
<dbReference type="PANTHER" id="PTHR30417:SF4">
    <property type="entry name" value="1,6-ANHYDRO-N-ACETYLMURAMYL-L-ALANINE AMIDASE AMPD"/>
    <property type="match status" value="1"/>
</dbReference>
<evidence type="ECO:0000256" key="1">
    <source>
        <dbReference type="ARBA" id="ARBA00001561"/>
    </source>
</evidence>
<dbReference type="EC" id="3.5.1.28" evidence="5"/>
<comment type="catalytic activity">
    <reaction evidence="1">
        <text>Hydrolyzes the link between N-acetylmuramoyl residues and L-amino acid residues in certain cell-wall glycopeptides.</text>
        <dbReference type="EC" id="3.5.1.28"/>
    </reaction>
</comment>
<dbReference type="Pfam" id="PF01510">
    <property type="entry name" value="Amidase_2"/>
    <property type="match status" value="1"/>
</dbReference>
<keyword evidence="7" id="KW-0479">Metal-binding</keyword>
<keyword evidence="9" id="KW-0862">Zinc</keyword>
<evidence type="ECO:0000256" key="12">
    <source>
        <dbReference type="ARBA" id="ARBA00042615"/>
    </source>
</evidence>
<dbReference type="PANTHER" id="PTHR30417">
    <property type="entry name" value="N-ACETYLMURAMOYL-L-ALANINE AMIDASE AMID"/>
    <property type="match status" value="1"/>
</dbReference>
<evidence type="ECO:0000313" key="15">
    <source>
        <dbReference type="Proteomes" id="UP001595453"/>
    </source>
</evidence>
<feature type="domain" description="N-acetylmuramoyl-L-alanine amidase" evidence="13">
    <location>
        <begin position="16"/>
        <end position="167"/>
    </location>
</feature>
<evidence type="ECO:0000256" key="10">
    <source>
        <dbReference type="ARBA" id="ARBA00023316"/>
    </source>
</evidence>
<dbReference type="Proteomes" id="UP001595453">
    <property type="component" value="Unassembled WGS sequence"/>
</dbReference>
<evidence type="ECO:0000256" key="2">
    <source>
        <dbReference type="ARBA" id="ARBA00001947"/>
    </source>
</evidence>
<dbReference type="Gene3D" id="3.40.80.10">
    <property type="entry name" value="Peptidoglycan recognition protein-like"/>
    <property type="match status" value="1"/>
</dbReference>
<keyword evidence="8 14" id="KW-0378">Hydrolase</keyword>
<dbReference type="InterPro" id="IPR051206">
    <property type="entry name" value="NAMLAA_amidase_2"/>
</dbReference>
<accession>A0ABV7CL69</accession>
<evidence type="ECO:0000256" key="11">
    <source>
        <dbReference type="ARBA" id="ARBA00039257"/>
    </source>
</evidence>
<evidence type="ECO:0000259" key="13">
    <source>
        <dbReference type="SMART" id="SM00644"/>
    </source>
</evidence>
<dbReference type="EMBL" id="JBHRSD010000022">
    <property type="protein sequence ID" value="MFC3033358.1"/>
    <property type="molecule type" value="Genomic_DNA"/>
</dbReference>
<dbReference type="SUPFAM" id="SSF55846">
    <property type="entry name" value="N-acetylmuramoyl-L-alanine amidase-like"/>
    <property type="match status" value="1"/>
</dbReference>
<sequence length="180" mass="19961">MEVKAHQVVAARCFKSPHYDERPLGAEISLLVVHCISLPRGVYGTPYIHDLFMGYLDCSADDSFVDLRGVRVSAHGVIDRLGVFTQYVDFDKRAWHAGPSSYAGVERCNDFSIGIELEGVDDGEYTQAQYHTLASLTKALLTAYPKLTSERIVGHSDIAPGRKTDPGMGFDWTYFRALLA</sequence>
<keyword evidence="15" id="KW-1185">Reference proteome</keyword>
<proteinExistence type="inferred from homology"/>
<protein>
    <recommendedName>
        <fullName evidence="11">1,6-anhydro-N-acetylmuramyl-L-alanine amidase AmpD</fullName>
        <ecNumber evidence="5">3.5.1.28</ecNumber>
    </recommendedName>
    <alternativeName>
        <fullName evidence="12">N-acetylmuramoyl-L-alanine amidase</fullName>
    </alternativeName>
</protein>
<dbReference type="CDD" id="cd06583">
    <property type="entry name" value="PGRP"/>
    <property type="match status" value="1"/>
</dbReference>
<comment type="subcellular location">
    <subcellularLocation>
        <location evidence="3">Cytoplasm</location>
    </subcellularLocation>
</comment>
<dbReference type="InterPro" id="IPR002502">
    <property type="entry name" value="Amidase_domain"/>
</dbReference>
<dbReference type="NCBIfam" id="NF008758">
    <property type="entry name" value="PRK11789.1"/>
    <property type="match status" value="1"/>
</dbReference>
<evidence type="ECO:0000256" key="9">
    <source>
        <dbReference type="ARBA" id="ARBA00022833"/>
    </source>
</evidence>
<reference evidence="15" key="1">
    <citation type="journal article" date="2019" name="Int. J. Syst. Evol. Microbiol.">
        <title>The Global Catalogue of Microorganisms (GCM) 10K type strain sequencing project: providing services to taxonomists for standard genome sequencing and annotation.</title>
        <authorList>
            <consortium name="The Broad Institute Genomics Platform"/>
            <consortium name="The Broad Institute Genome Sequencing Center for Infectious Disease"/>
            <person name="Wu L."/>
            <person name="Ma J."/>
        </authorList>
    </citation>
    <scope>NUCLEOTIDE SEQUENCE [LARGE SCALE GENOMIC DNA]</scope>
    <source>
        <strain evidence="15">KCTC 42730</strain>
    </source>
</reference>
<evidence type="ECO:0000256" key="6">
    <source>
        <dbReference type="ARBA" id="ARBA00022490"/>
    </source>
</evidence>
<comment type="cofactor">
    <cofactor evidence="2">
        <name>Zn(2+)</name>
        <dbReference type="ChEBI" id="CHEBI:29105"/>
    </cofactor>
</comment>
<comment type="caution">
    <text evidence="14">The sequence shown here is derived from an EMBL/GenBank/DDBJ whole genome shotgun (WGS) entry which is preliminary data.</text>
</comment>
<gene>
    <name evidence="14" type="primary">ampD</name>
    <name evidence="14" type="ORF">ACFOEE_12595</name>
</gene>
<dbReference type="SMART" id="SM00644">
    <property type="entry name" value="Ami_2"/>
    <property type="match status" value="1"/>
</dbReference>